<sequence>MIGKFKERWLDREGAGGNPVVRPIEERETDDKNEDGTRYGNPFEVLTPEELKELEEKEKIARIKVPQIPPEMYEELDRAMGEGQEENALEVEKDLLKRSPKLKFIQSAPAPKKTLAGFLKRLFKF</sequence>
<dbReference type="AlphaFoldDB" id="A0A1G2HW90"/>
<accession>A0A1G2HW90</accession>
<feature type="compositionally biased region" description="Basic and acidic residues" evidence="1">
    <location>
        <begin position="23"/>
        <end position="37"/>
    </location>
</feature>
<organism evidence="2 3">
    <name type="scientific">Candidatus Staskawiczbacteria bacterium RIFCSPHIGHO2_01_FULL_41_41</name>
    <dbReference type="NCBI Taxonomy" id="1802203"/>
    <lineage>
        <taxon>Bacteria</taxon>
        <taxon>Candidatus Staskawicziibacteriota</taxon>
    </lineage>
</organism>
<evidence type="ECO:0000256" key="1">
    <source>
        <dbReference type="SAM" id="MobiDB-lite"/>
    </source>
</evidence>
<name>A0A1G2HW90_9BACT</name>
<feature type="compositionally biased region" description="Basic and acidic residues" evidence="1">
    <location>
        <begin position="1"/>
        <end position="14"/>
    </location>
</feature>
<feature type="region of interest" description="Disordered" evidence="1">
    <location>
        <begin position="1"/>
        <end position="42"/>
    </location>
</feature>
<comment type="caution">
    <text evidence="2">The sequence shown here is derived from an EMBL/GenBank/DDBJ whole genome shotgun (WGS) entry which is preliminary data.</text>
</comment>
<gene>
    <name evidence="2" type="ORF">A2822_01940</name>
</gene>
<evidence type="ECO:0000313" key="3">
    <source>
        <dbReference type="Proteomes" id="UP000178774"/>
    </source>
</evidence>
<evidence type="ECO:0000313" key="2">
    <source>
        <dbReference type="EMBL" id="OGZ66480.1"/>
    </source>
</evidence>
<proteinExistence type="predicted"/>
<reference evidence="2 3" key="1">
    <citation type="journal article" date="2016" name="Nat. Commun.">
        <title>Thousands of microbial genomes shed light on interconnected biogeochemical processes in an aquifer system.</title>
        <authorList>
            <person name="Anantharaman K."/>
            <person name="Brown C.T."/>
            <person name="Hug L.A."/>
            <person name="Sharon I."/>
            <person name="Castelle C.J."/>
            <person name="Probst A.J."/>
            <person name="Thomas B.C."/>
            <person name="Singh A."/>
            <person name="Wilkins M.J."/>
            <person name="Karaoz U."/>
            <person name="Brodie E.L."/>
            <person name="Williams K.H."/>
            <person name="Hubbard S.S."/>
            <person name="Banfield J.F."/>
        </authorList>
    </citation>
    <scope>NUCLEOTIDE SEQUENCE [LARGE SCALE GENOMIC DNA]</scope>
</reference>
<protein>
    <submittedName>
        <fullName evidence="2">Uncharacterized protein</fullName>
    </submittedName>
</protein>
<dbReference type="Proteomes" id="UP000178774">
    <property type="component" value="Unassembled WGS sequence"/>
</dbReference>
<dbReference type="EMBL" id="MHOP01000005">
    <property type="protein sequence ID" value="OGZ66480.1"/>
    <property type="molecule type" value="Genomic_DNA"/>
</dbReference>